<evidence type="ECO:0000313" key="3">
    <source>
        <dbReference type="Proteomes" id="UP000198919"/>
    </source>
</evidence>
<name>A0A1I3UY34_9GAMM</name>
<evidence type="ECO:0000313" key="1">
    <source>
        <dbReference type="EMBL" id="PHM37967.1"/>
    </source>
</evidence>
<dbReference type="Proteomes" id="UP000198919">
    <property type="component" value="Unassembled WGS sequence"/>
</dbReference>
<dbReference type="STRING" id="351675.SAMN05421680_11848"/>
<proteinExistence type="predicted"/>
<reference evidence="1 4" key="3">
    <citation type="journal article" date="2017" name="Nat. Microbiol.">
        <title>Natural product diversity associated with the nematode symbionts Photorhabdus and Xenorhabdus.</title>
        <authorList>
            <person name="Tobias N.J."/>
            <person name="Wolff H."/>
            <person name="Djahanschiri B."/>
            <person name="Grundmann F."/>
            <person name="Kronenwerth M."/>
            <person name="Shi Y.M."/>
            <person name="Simonyi S."/>
            <person name="Grun P."/>
            <person name="Shapiro-Ilan D."/>
            <person name="Pidot S.J."/>
            <person name="Stinear T.P."/>
            <person name="Ebersberger I."/>
            <person name="Bode H.B."/>
        </authorList>
    </citation>
    <scope>NUCLEOTIDE SEQUENCE [LARGE SCALE GENOMIC DNA]</scope>
    <source>
        <strain evidence="1 4">DSM 17908</strain>
    </source>
</reference>
<protein>
    <submittedName>
        <fullName evidence="2">Uncharacterized protein</fullName>
    </submittedName>
</protein>
<accession>A0A1I3UY34</accession>
<evidence type="ECO:0000313" key="2">
    <source>
        <dbReference type="EMBL" id="SFJ86781.1"/>
    </source>
</evidence>
<dbReference type="EMBL" id="NITY01000018">
    <property type="protein sequence ID" value="PHM37967.1"/>
    <property type="molecule type" value="Genomic_DNA"/>
</dbReference>
<sequence length="31" mass="3636">MNLEGYLAIIAIIGNNENNYQHDIDLRYQLN</sequence>
<keyword evidence="4" id="KW-1185">Reference proteome</keyword>
<dbReference type="EMBL" id="FORG01000018">
    <property type="protein sequence ID" value="SFJ86781.1"/>
    <property type="molecule type" value="Genomic_DNA"/>
</dbReference>
<dbReference type="Proteomes" id="UP000224607">
    <property type="component" value="Unassembled WGS sequence"/>
</dbReference>
<reference evidence="2" key="2">
    <citation type="submission" date="2016-10" db="EMBL/GenBank/DDBJ databases">
        <authorList>
            <person name="de Groot N.N."/>
        </authorList>
    </citation>
    <scope>NUCLEOTIDE SEQUENCE [LARGE SCALE GENOMIC DNA]</scope>
    <source>
        <strain evidence="2">DSM 17908</strain>
    </source>
</reference>
<organism evidence="2 3">
    <name type="scientific">Xenorhabdus mauleonii</name>
    <dbReference type="NCBI Taxonomy" id="351675"/>
    <lineage>
        <taxon>Bacteria</taxon>
        <taxon>Pseudomonadati</taxon>
        <taxon>Pseudomonadota</taxon>
        <taxon>Gammaproteobacteria</taxon>
        <taxon>Enterobacterales</taxon>
        <taxon>Morganellaceae</taxon>
        <taxon>Xenorhabdus</taxon>
    </lineage>
</organism>
<reference evidence="3" key="1">
    <citation type="submission" date="2016-10" db="EMBL/GenBank/DDBJ databases">
        <authorList>
            <person name="Varghese N."/>
            <person name="Submissions S."/>
        </authorList>
    </citation>
    <scope>NUCLEOTIDE SEQUENCE [LARGE SCALE GENOMIC DNA]</scope>
    <source>
        <strain evidence="3">DSM 17908</strain>
    </source>
</reference>
<evidence type="ECO:0000313" key="4">
    <source>
        <dbReference type="Proteomes" id="UP000224607"/>
    </source>
</evidence>
<gene>
    <name evidence="2" type="ORF">SAMN05421680_11848</name>
    <name evidence="1" type="ORF">Xmau_03649</name>
</gene>
<dbReference type="AlphaFoldDB" id="A0A1I3UY34"/>